<dbReference type="AlphaFoldDB" id="A0A811SB09"/>
<evidence type="ECO:0000313" key="3">
    <source>
        <dbReference type="Proteomes" id="UP000604825"/>
    </source>
</evidence>
<sequence length="339" mass="37155">MDPNLKLVLDELNRRFDEQDEKWERRFSDLDRDRTARDSAVDGRLTTLEAACSDLDTIRLAHTNDDRDSRVTALEVAATYLGTWRPAVEALVDDLRLELTTVSDYVTRFTELVDQLSAYSNSTNPVYYTMRFIDGLFLEIKAVVLVQRPQNLDAACVLALLKEEAGAAAPTKQPRSGDWYASSKFQHTPRTPLPLPPPPRTDKGPTPAPGPVVAAPAVKHSSSADPKLQAVKAYRKALGLCYKCGAKWSKDHTCPPKVLLAVEALWDSFDNSKDGCSEHQEKPVTEQLFVAISKAAALGACAARTIWFLGTVAGHPVLILIDSSSSSSFLSESLAAKLS</sequence>
<reference evidence="2" key="1">
    <citation type="submission" date="2020-10" db="EMBL/GenBank/DDBJ databases">
        <authorList>
            <person name="Han B."/>
            <person name="Lu T."/>
            <person name="Zhao Q."/>
            <person name="Huang X."/>
            <person name="Zhao Y."/>
        </authorList>
    </citation>
    <scope>NUCLEOTIDE SEQUENCE</scope>
</reference>
<gene>
    <name evidence="2" type="ORF">NCGR_LOCUS63512</name>
</gene>
<dbReference type="EMBL" id="CAJGYO010000019">
    <property type="protein sequence ID" value="CAD6339414.1"/>
    <property type="molecule type" value="Genomic_DNA"/>
</dbReference>
<evidence type="ECO:0000256" key="1">
    <source>
        <dbReference type="SAM" id="MobiDB-lite"/>
    </source>
</evidence>
<comment type="caution">
    <text evidence="2">The sequence shown here is derived from an EMBL/GenBank/DDBJ whole genome shotgun (WGS) entry which is preliminary data.</text>
</comment>
<dbReference type="OrthoDB" id="693631at2759"/>
<accession>A0A811SB09</accession>
<organism evidence="2 3">
    <name type="scientific">Miscanthus lutarioriparius</name>
    <dbReference type="NCBI Taxonomy" id="422564"/>
    <lineage>
        <taxon>Eukaryota</taxon>
        <taxon>Viridiplantae</taxon>
        <taxon>Streptophyta</taxon>
        <taxon>Embryophyta</taxon>
        <taxon>Tracheophyta</taxon>
        <taxon>Spermatophyta</taxon>
        <taxon>Magnoliopsida</taxon>
        <taxon>Liliopsida</taxon>
        <taxon>Poales</taxon>
        <taxon>Poaceae</taxon>
        <taxon>PACMAD clade</taxon>
        <taxon>Panicoideae</taxon>
        <taxon>Andropogonodae</taxon>
        <taxon>Andropogoneae</taxon>
        <taxon>Saccharinae</taxon>
        <taxon>Miscanthus</taxon>
    </lineage>
</organism>
<proteinExistence type="predicted"/>
<keyword evidence="3" id="KW-1185">Reference proteome</keyword>
<protein>
    <submittedName>
        <fullName evidence="2">Uncharacterized protein</fullName>
    </submittedName>
</protein>
<feature type="region of interest" description="Disordered" evidence="1">
    <location>
        <begin position="169"/>
        <end position="214"/>
    </location>
</feature>
<name>A0A811SB09_9POAL</name>
<dbReference type="Proteomes" id="UP000604825">
    <property type="component" value="Unassembled WGS sequence"/>
</dbReference>
<evidence type="ECO:0000313" key="2">
    <source>
        <dbReference type="EMBL" id="CAD6339414.1"/>
    </source>
</evidence>